<sequence>MPTSLSNGPLGTDSDMAELHVRNQLLAALAREERDGLLAASNLVHFGSGEVLHESGRPIEQVYFVESSLLSCLSGRAGRDQIEVAMIGRDGMAGISVALGVAETPFRIVAQRSGAAYRCPAQAFIRILDESASVRMTILRYAQIFTAQIAETGRANARQTVEARLARWLLMAHDRIDGNEIMLTHESLAHMLGVRRPGVTVALHVLEGGRMIRSRRGSIEILDRAKLEDAAQGSYGVPEAEYRRLIG</sequence>
<organism evidence="6 7">
    <name type="scientific">Enterovirga rhinocerotis</name>
    <dbReference type="NCBI Taxonomy" id="1339210"/>
    <lineage>
        <taxon>Bacteria</taxon>
        <taxon>Pseudomonadati</taxon>
        <taxon>Pseudomonadota</taxon>
        <taxon>Alphaproteobacteria</taxon>
        <taxon>Hyphomicrobiales</taxon>
        <taxon>Methylobacteriaceae</taxon>
        <taxon>Enterovirga</taxon>
    </lineage>
</organism>
<evidence type="ECO:0000313" key="6">
    <source>
        <dbReference type="EMBL" id="TDR87323.1"/>
    </source>
</evidence>
<dbReference type="Gene3D" id="1.10.10.10">
    <property type="entry name" value="Winged helix-like DNA-binding domain superfamily/Winged helix DNA-binding domain"/>
    <property type="match status" value="1"/>
</dbReference>
<dbReference type="GO" id="GO:0003700">
    <property type="term" value="F:DNA-binding transcription factor activity"/>
    <property type="evidence" value="ECO:0007669"/>
    <property type="project" value="TreeGrafter"/>
</dbReference>
<proteinExistence type="predicted"/>
<dbReference type="SUPFAM" id="SSF51206">
    <property type="entry name" value="cAMP-binding domain-like"/>
    <property type="match status" value="1"/>
</dbReference>
<dbReference type="Pfam" id="PF13545">
    <property type="entry name" value="HTH_Crp_2"/>
    <property type="match status" value="1"/>
</dbReference>
<keyword evidence="1" id="KW-0805">Transcription regulation</keyword>
<dbReference type="Gene3D" id="2.60.120.10">
    <property type="entry name" value="Jelly Rolls"/>
    <property type="match status" value="1"/>
</dbReference>
<dbReference type="GO" id="GO:0003677">
    <property type="term" value="F:DNA binding"/>
    <property type="evidence" value="ECO:0007669"/>
    <property type="project" value="UniProtKB-KW"/>
</dbReference>
<dbReference type="InterPro" id="IPR050397">
    <property type="entry name" value="Env_Response_Regulators"/>
</dbReference>
<evidence type="ECO:0000256" key="1">
    <source>
        <dbReference type="ARBA" id="ARBA00023015"/>
    </source>
</evidence>
<reference evidence="6 7" key="1">
    <citation type="submission" date="2019-03" db="EMBL/GenBank/DDBJ databases">
        <title>Genomic Encyclopedia of Type Strains, Phase IV (KMG-IV): sequencing the most valuable type-strain genomes for metagenomic binning, comparative biology and taxonomic classification.</title>
        <authorList>
            <person name="Goeker M."/>
        </authorList>
    </citation>
    <scope>NUCLEOTIDE SEQUENCE [LARGE SCALE GENOMIC DNA]</scope>
    <source>
        <strain evidence="6 7">DSM 25903</strain>
    </source>
</reference>
<dbReference type="InterPro" id="IPR018490">
    <property type="entry name" value="cNMP-bd_dom_sf"/>
</dbReference>
<keyword evidence="3" id="KW-0804">Transcription</keyword>
<dbReference type="PROSITE" id="PS51063">
    <property type="entry name" value="HTH_CRP_2"/>
    <property type="match status" value="1"/>
</dbReference>
<name>A0A4R7BQ93_9HYPH</name>
<dbReference type="PANTHER" id="PTHR24567">
    <property type="entry name" value="CRP FAMILY TRANSCRIPTIONAL REGULATORY PROTEIN"/>
    <property type="match status" value="1"/>
</dbReference>
<keyword evidence="2" id="KW-0238">DNA-binding</keyword>
<evidence type="ECO:0000259" key="4">
    <source>
        <dbReference type="PROSITE" id="PS50042"/>
    </source>
</evidence>
<dbReference type="GO" id="GO:0005829">
    <property type="term" value="C:cytosol"/>
    <property type="evidence" value="ECO:0007669"/>
    <property type="project" value="TreeGrafter"/>
</dbReference>
<dbReference type="AlphaFoldDB" id="A0A4R7BQ93"/>
<evidence type="ECO:0000259" key="5">
    <source>
        <dbReference type="PROSITE" id="PS51063"/>
    </source>
</evidence>
<keyword evidence="7" id="KW-1185">Reference proteome</keyword>
<dbReference type="SUPFAM" id="SSF46785">
    <property type="entry name" value="Winged helix' DNA-binding domain"/>
    <property type="match status" value="1"/>
</dbReference>
<dbReference type="InterPro" id="IPR036390">
    <property type="entry name" value="WH_DNA-bd_sf"/>
</dbReference>
<feature type="domain" description="Cyclic nucleotide-binding" evidence="4">
    <location>
        <begin position="25"/>
        <end position="135"/>
    </location>
</feature>
<dbReference type="Proteomes" id="UP000295122">
    <property type="component" value="Unassembled WGS sequence"/>
</dbReference>
<evidence type="ECO:0000256" key="2">
    <source>
        <dbReference type="ARBA" id="ARBA00023125"/>
    </source>
</evidence>
<dbReference type="InterPro" id="IPR000595">
    <property type="entry name" value="cNMP-bd_dom"/>
</dbReference>
<dbReference type="CDD" id="cd00038">
    <property type="entry name" value="CAP_ED"/>
    <property type="match status" value="1"/>
</dbReference>
<evidence type="ECO:0000256" key="3">
    <source>
        <dbReference type="ARBA" id="ARBA00023163"/>
    </source>
</evidence>
<evidence type="ECO:0000313" key="7">
    <source>
        <dbReference type="Proteomes" id="UP000295122"/>
    </source>
</evidence>
<dbReference type="EMBL" id="SNZR01000016">
    <property type="protein sequence ID" value="TDR87323.1"/>
    <property type="molecule type" value="Genomic_DNA"/>
</dbReference>
<comment type="caution">
    <text evidence="6">The sequence shown here is derived from an EMBL/GenBank/DDBJ whole genome shotgun (WGS) entry which is preliminary data.</text>
</comment>
<gene>
    <name evidence="6" type="ORF">EV668_4404</name>
</gene>
<dbReference type="InterPro" id="IPR014710">
    <property type="entry name" value="RmlC-like_jellyroll"/>
</dbReference>
<dbReference type="InterPro" id="IPR036388">
    <property type="entry name" value="WH-like_DNA-bd_sf"/>
</dbReference>
<accession>A0A4R7BQ93</accession>
<protein>
    <submittedName>
        <fullName evidence="6">CRP-like cAMP-binding protein</fullName>
    </submittedName>
</protein>
<feature type="domain" description="HTH crp-type" evidence="5">
    <location>
        <begin position="159"/>
        <end position="225"/>
    </location>
</feature>
<dbReference type="PANTHER" id="PTHR24567:SF74">
    <property type="entry name" value="HTH-TYPE TRANSCRIPTIONAL REGULATOR ARCR"/>
    <property type="match status" value="1"/>
</dbReference>
<dbReference type="InterPro" id="IPR012318">
    <property type="entry name" value="HTH_CRP"/>
</dbReference>
<dbReference type="PROSITE" id="PS50042">
    <property type="entry name" value="CNMP_BINDING_3"/>
    <property type="match status" value="1"/>
</dbReference>